<evidence type="ECO:0000313" key="2">
    <source>
        <dbReference type="Proteomes" id="UP000505355"/>
    </source>
</evidence>
<protein>
    <submittedName>
        <fullName evidence="1">Uncharacterized protein</fullName>
    </submittedName>
</protein>
<reference evidence="1 2" key="1">
    <citation type="submission" date="2020-05" db="EMBL/GenBank/DDBJ databases">
        <title>Mucilaginibacter mali sp. nov.</title>
        <authorList>
            <person name="Kim H.S."/>
            <person name="Lee K.C."/>
            <person name="Suh M.K."/>
            <person name="Kim J.-S."/>
            <person name="Han K.-I."/>
            <person name="Eom M.K."/>
            <person name="Shin Y.K."/>
            <person name="Lee J.-S."/>
        </authorList>
    </citation>
    <scope>NUCLEOTIDE SEQUENCE [LARGE SCALE GENOMIC DNA]</scope>
    <source>
        <strain evidence="1 2">G2-14</strain>
    </source>
</reference>
<gene>
    <name evidence="1" type="ORF">HQ865_04535</name>
</gene>
<keyword evidence="2" id="KW-1185">Reference proteome</keyword>
<dbReference type="AlphaFoldDB" id="A0A7D4PSF3"/>
<sequence>MDTNHYLDLFNKGFDLIDQTPFQQQTLELKVGVWLNSVVLKIQGKAWVNQSPETKPFSESVFFSVWVNDDTIASGKVFYNIHALKMRELKGYRIQSREFADAFRREFKTYEEMWPNVSTAFGPLTLMEGHLPLNDATLPNEIVVLTEKFLPLAKITDKLLAERKK</sequence>
<dbReference type="KEGG" id="mmab:HQ865_04535"/>
<dbReference type="Proteomes" id="UP000505355">
    <property type="component" value="Chromosome"/>
</dbReference>
<name>A0A7D4PSF3_9SPHI</name>
<dbReference type="EMBL" id="CP054139">
    <property type="protein sequence ID" value="QKJ29048.1"/>
    <property type="molecule type" value="Genomic_DNA"/>
</dbReference>
<proteinExistence type="predicted"/>
<organism evidence="1 2">
    <name type="scientific">Mucilaginibacter mali</name>
    <dbReference type="NCBI Taxonomy" id="2740462"/>
    <lineage>
        <taxon>Bacteria</taxon>
        <taxon>Pseudomonadati</taxon>
        <taxon>Bacteroidota</taxon>
        <taxon>Sphingobacteriia</taxon>
        <taxon>Sphingobacteriales</taxon>
        <taxon>Sphingobacteriaceae</taxon>
        <taxon>Mucilaginibacter</taxon>
    </lineage>
</organism>
<accession>A0A7D4PSF3</accession>
<evidence type="ECO:0000313" key="1">
    <source>
        <dbReference type="EMBL" id="QKJ29048.1"/>
    </source>
</evidence>
<dbReference type="RefSeq" id="WP_173413746.1">
    <property type="nucleotide sequence ID" value="NZ_CP054139.1"/>
</dbReference>